<feature type="signal peptide" evidence="1">
    <location>
        <begin position="1"/>
        <end position="21"/>
    </location>
</feature>
<name>A0A5J9SEF9_9POAL</name>
<evidence type="ECO:0000259" key="2">
    <source>
        <dbReference type="PROSITE" id="PS51277"/>
    </source>
</evidence>
<feature type="chain" id="PRO_5023903091" description="BURP domain-containing protein" evidence="1">
    <location>
        <begin position="22"/>
        <end position="316"/>
    </location>
</feature>
<keyword evidence="1" id="KW-0732">Signal</keyword>
<dbReference type="Pfam" id="PF03181">
    <property type="entry name" value="BURP"/>
    <property type="match status" value="1"/>
</dbReference>
<gene>
    <name evidence="3" type="ORF">EJB05_57613</name>
</gene>
<dbReference type="PANTHER" id="PTHR31236">
    <property type="entry name" value="BURP DOMAIN PROTEIN USPL1-LIKE"/>
    <property type="match status" value="1"/>
</dbReference>
<sequence>MHPSVPLLIMVAAACMAGAHGGLHAAAGTPAARFWEQALPGSPMPDSIAELVQKGIDRSPFKERDAAPYLLPSACLGYTYQITCGKPHAAGKESSATAGLFFHEHQARAGTVMTVSLPPAATPGILPRDVAETVPFADAAAVLAAFAVPPRSEEAARVADTIRGCRAPPLAGESKACDTSLETTVRAAARMLLPQGKGSLWAAASAVPREGLPHHAYVVGAVEQLDGDRHVACHDEPFPYAVFQCHMTGRSATKAYMITLNGPTTTVAMAALCHRDTSSWNPAHPAFEMLDTKPGGAPVCHFMPYANMLFGAKIGH</sequence>
<evidence type="ECO:0000256" key="1">
    <source>
        <dbReference type="SAM" id="SignalP"/>
    </source>
</evidence>
<dbReference type="Proteomes" id="UP000324897">
    <property type="component" value="Unassembled WGS sequence"/>
</dbReference>
<accession>A0A5J9SEF9</accession>
<dbReference type="PANTHER" id="PTHR31236:SF24">
    <property type="entry name" value="BURP DOMAIN PROTEIN RD22"/>
    <property type="match status" value="1"/>
</dbReference>
<dbReference type="SMART" id="SM01045">
    <property type="entry name" value="BURP"/>
    <property type="match status" value="1"/>
</dbReference>
<keyword evidence="4" id="KW-1185">Reference proteome</keyword>
<feature type="domain" description="BURP" evidence="2">
    <location>
        <begin position="101"/>
        <end position="313"/>
    </location>
</feature>
<evidence type="ECO:0000313" key="4">
    <source>
        <dbReference type="Proteomes" id="UP000324897"/>
    </source>
</evidence>
<proteinExistence type="predicted"/>
<dbReference type="EMBL" id="RWGY01001063">
    <property type="protein sequence ID" value="TVT97146.1"/>
    <property type="molecule type" value="Genomic_DNA"/>
</dbReference>
<dbReference type="InterPro" id="IPR044816">
    <property type="entry name" value="BURP"/>
</dbReference>
<evidence type="ECO:0000313" key="3">
    <source>
        <dbReference type="EMBL" id="TVT97146.1"/>
    </source>
</evidence>
<organism evidence="3 4">
    <name type="scientific">Eragrostis curvula</name>
    <name type="common">weeping love grass</name>
    <dbReference type="NCBI Taxonomy" id="38414"/>
    <lineage>
        <taxon>Eukaryota</taxon>
        <taxon>Viridiplantae</taxon>
        <taxon>Streptophyta</taxon>
        <taxon>Embryophyta</taxon>
        <taxon>Tracheophyta</taxon>
        <taxon>Spermatophyta</taxon>
        <taxon>Magnoliopsida</taxon>
        <taxon>Liliopsida</taxon>
        <taxon>Poales</taxon>
        <taxon>Poaceae</taxon>
        <taxon>PACMAD clade</taxon>
        <taxon>Chloridoideae</taxon>
        <taxon>Eragrostideae</taxon>
        <taxon>Eragrostidinae</taxon>
        <taxon>Eragrostis</taxon>
    </lineage>
</organism>
<dbReference type="InterPro" id="IPR004873">
    <property type="entry name" value="BURP_dom"/>
</dbReference>
<dbReference type="PROSITE" id="PS51277">
    <property type="entry name" value="BURP"/>
    <property type="match status" value="1"/>
</dbReference>
<dbReference type="AlphaFoldDB" id="A0A5J9SEF9"/>
<reference evidence="3 4" key="1">
    <citation type="journal article" date="2019" name="Sci. Rep.">
        <title>A high-quality genome of Eragrostis curvula grass provides insights into Poaceae evolution and supports new strategies to enhance forage quality.</title>
        <authorList>
            <person name="Carballo J."/>
            <person name="Santos B.A.C.M."/>
            <person name="Zappacosta D."/>
            <person name="Garbus I."/>
            <person name="Selva J.P."/>
            <person name="Gallo C.A."/>
            <person name="Diaz A."/>
            <person name="Albertini E."/>
            <person name="Caccamo M."/>
            <person name="Echenique V."/>
        </authorList>
    </citation>
    <scope>NUCLEOTIDE SEQUENCE [LARGE SCALE GENOMIC DNA]</scope>
    <source>
        <strain evidence="4">cv. Victoria</strain>
        <tissue evidence="3">Leaf</tissue>
    </source>
</reference>
<dbReference type="Gramene" id="TVT97146">
    <property type="protein sequence ID" value="TVT97146"/>
    <property type="gene ID" value="EJB05_57613"/>
</dbReference>
<comment type="caution">
    <text evidence="3">The sequence shown here is derived from an EMBL/GenBank/DDBJ whole genome shotgun (WGS) entry which is preliminary data.</text>
</comment>
<protein>
    <recommendedName>
        <fullName evidence="2">BURP domain-containing protein</fullName>
    </recommendedName>
</protein>
<feature type="non-terminal residue" evidence="3">
    <location>
        <position position="1"/>
    </location>
</feature>
<dbReference type="OrthoDB" id="684044at2759"/>